<keyword evidence="3" id="KW-1185">Reference proteome</keyword>
<keyword evidence="1" id="KW-0812">Transmembrane</keyword>
<evidence type="ECO:0000256" key="1">
    <source>
        <dbReference type="SAM" id="Phobius"/>
    </source>
</evidence>
<evidence type="ECO:0000313" key="3">
    <source>
        <dbReference type="Proteomes" id="UP001162030"/>
    </source>
</evidence>
<proteinExistence type="predicted"/>
<dbReference type="EMBL" id="OX458333">
    <property type="protein sequence ID" value="CAI8869476.1"/>
    <property type="molecule type" value="Genomic_DNA"/>
</dbReference>
<reference evidence="2 3" key="1">
    <citation type="submission" date="2023-03" db="EMBL/GenBank/DDBJ databases">
        <authorList>
            <person name="Pearce D."/>
        </authorList>
    </citation>
    <scope>NUCLEOTIDE SEQUENCE [LARGE SCALE GENOMIC DNA]</scope>
    <source>
        <strain evidence="2">Msz</strain>
    </source>
</reference>
<keyword evidence="1" id="KW-0472">Membrane</keyword>
<accession>A0ABM9I3L0</accession>
<feature type="transmembrane region" description="Helical" evidence="1">
    <location>
        <begin position="6"/>
        <end position="24"/>
    </location>
</feature>
<organism evidence="2 3">
    <name type="scientific">Methylocaldum szegediense</name>
    <dbReference type="NCBI Taxonomy" id="73780"/>
    <lineage>
        <taxon>Bacteria</taxon>
        <taxon>Pseudomonadati</taxon>
        <taxon>Pseudomonadota</taxon>
        <taxon>Gammaproteobacteria</taxon>
        <taxon>Methylococcales</taxon>
        <taxon>Methylococcaceae</taxon>
        <taxon>Methylocaldum</taxon>
    </lineage>
</organism>
<sequence length="36" mass="3956">MTSVEIFLALVFFGTTGGAIGFCLKNYERINKNDGQ</sequence>
<dbReference type="Proteomes" id="UP001162030">
    <property type="component" value="Chromosome"/>
</dbReference>
<protein>
    <submittedName>
        <fullName evidence="2">Uncharacterized protein</fullName>
    </submittedName>
</protein>
<gene>
    <name evidence="2" type="ORF">MSZNOR_2853</name>
</gene>
<name>A0ABM9I3L0_9GAMM</name>
<evidence type="ECO:0000313" key="2">
    <source>
        <dbReference type="EMBL" id="CAI8869476.1"/>
    </source>
</evidence>
<keyword evidence="1" id="KW-1133">Transmembrane helix</keyword>